<evidence type="ECO:0000256" key="6">
    <source>
        <dbReference type="ARBA" id="ARBA00023065"/>
    </source>
</evidence>
<feature type="transmembrane region" description="Helical" evidence="10">
    <location>
        <begin position="407"/>
        <end position="427"/>
    </location>
</feature>
<dbReference type="InterPro" id="IPR000644">
    <property type="entry name" value="CBS_dom"/>
</dbReference>
<feature type="transmembrane region" description="Helical" evidence="10">
    <location>
        <begin position="127"/>
        <end position="146"/>
    </location>
</feature>
<dbReference type="InterPro" id="IPR046342">
    <property type="entry name" value="CBS_dom_sf"/>
</dbReference>
<evidence type="ECO:0000256" key="9">
    <source>
        <dbReference type="PROSITE-ProRule" id="PRU00703"/>
    </source>
</evidence>
<keyword evidence="5 10" id="KW-1133">Transmembrane helix</keyword>
<feature type="transmembrane region" description="Helical" evidence="10">
    <location>
        <begin position="479"/>
        <end position="500"/>
    </location>
</feature>
<dbReference type="Gene3D" id="3.10.580.10">
    <property type="entry name" value="CBS-domain"/>
    <property type="match status" value="2"/>
</dbReference>
<dbReference type="SUPFAM" id="SSF54631">
    <property type="entry name" value="CBS-domain pair"/>
    <property type="match status" value="1"/>
</dbReference>
<reference evidence="12 13" key="1">
    <citation type="submission" date="2015-01" db="EMBL/GenBank/DDBJ databases">
        <title>Evolution of Trichinella species and genotypes.</title>
        <authorList>
            <person name="Korhonen P.K."/>
            <person name="Edoardo P."/>
            <person name="Giuseppe L.R."/>
            <person name="Gasser R.B."/>
        </authorList>
    </citation>
    <scope>NUCLEOTIDE SEQUENCE [LARGE SCALE GENOMIC DNA]</scope>
    <source>
        <strain evidence="12">ISS3</strain>
    </source>
</reference>
<keyword evidence="4" id="KW-0677">Repeat</keyword>
<comment type="caution">
    <text evidence="10">Lacks conserved residue(s) required for the propagation of feature annotation.</text>
</comment>
<keyword evidence="9" id="KW-0129">CBS domain</keyword>
<accession>A0A0V1B812</accession>
<dbReference type="AlphaFoldDB" id="A0A0V1B812"/>
<dbReference type="InterPro" id="IPR050970">
    <property type="entry name" value="Cl_channel_volt-gated"/>
</dbReference>
<evidence type="ECO:0000256" key="1">
    <source>
        <dbReference type="ARBA" id="ARBA00004141"/>
    </source>
</evidence>
<feature type="transmembrane region" description="Helical" evidence="10">
    <location>
        <begin position="274"/>
        <end position="297"/>
    </location>
</feature>
<dbReference type="Gene3D" id="1.10.3080.10">
    <property type="entry name" value="Clc chloride channel"/>
    <property type="match status" value="1"/>
</dbReference>
<proteinExistence type="inferred from homology"/>
<feature type="transmembrane region" description="Helical" evidence="10">
    <location>
        <begin position="49"/>
        <end position="70"/>
    </location>
</feature>
<dbReference type="OrthoDB" id="4564at2759"/>
<evidence type="ECO:0000313" key="12">
    <source>
        <dbReference type="EMBL" id="KRY33113.1"/>
    </source>
</evidence>
<comment type="subcellular location">
    <subcellularLocation>
        <location evidence="1 10">Membrane</location>
        <topology evidence="1 10">Multi-pass membrane protein</topology>
    </subcellularLocation>
</comment>
<evidence type="ECO:0000256" key="10">
    <source>
        <dbReference type="RuleBase" id="RU361221"/>
    </source>
</evidence>
<dbReference type="PANTHER" id="PTHR45720">
    <property type="entry name" value="CHLORIDE CHANNEL PROTEIN 2"/>
    <property type="match status" value="1"/>
</dbReference>
<organism evidence="12 13">
    <name type="scientific">Trichinella spiralis</name>
    <name type="common">Trichina worm</name>
    <dbReference type="NCBI Taxonomy" id="6334"/>
    <lineage>
        <taxon>Eukaryota</taxon>
        <taxon>Metazoa</taxon>
        <taxon>Ecdysozoa</taxon>
        <taxon>Nematoda</taxon>
        <taxon>Enoplea</taxon>
        <taxon>Dorylaimia</taxon>
        <taxon>Trichinellida</taxon>
        <taxon>Trichinellidae</taxon>
        <taxon>Trichinella</taxon>
    </lineage>
</organism>
<dbReference type="InParanoid" id="A0A0V1B812"/>
<gene>
    <name evidence="12" type="primary">Clcn1</name>
    <name evidence="12" type="ORF">T01_1233</name>
</gene>
<evidence type="ECO:0000256" key="5">
    <source>
        <dbReference type="ARBA" id="ARBA00022989"/>
    </source>
</evidence>
<dbReference type="PRINTS" id="PR00762">
    <property type="entry name" value="CLCHANNEL"/>
</dbReference>
<feature type="transmembrane region" description="Helical" evidence="10">
    <location>
        <begin position="447"/>
        <end position="472"/>
    </location>
</feature>
<dbReference type="PANTHER" id="PTHR45720:SF10">
    <property type="entry name" value="CHLORIDE CHANNEL PROTEIN 2"/>
    <property type="match status" value="1"/>
</dbReference>
<evidence type="ECO:0000256" key="8">
    <source>
        <dbReference type="ARBA" id="ARBA00023214"/>
    </source>
</evidence>
<dbReference type="PROSITE" id="PS51371">
    <property type="entry name" value="CBS"/>
    <property type="match status" value="1"/>
</dbReference>
<keyword evidence="2 10" id="KW-0813">Transport</keyword>
<feature type="transmembrane region" description="Helical" evidence="10">
    <location>
        <begin position="194"/>
        <end position="215"/>
    </location>
</feature>
<dbReference type="GO" id="GO:0005886">
    <property type="term" value="C:plasma membrane"/>
    <property type="evidence" value="ECO:0007669"/>
    <property type="project" value="TreeGrafter"/>
</dbReference>
<comment type="caution">
    <text evidence="12">The sequence shown here is derived from an EMBL/GenBank/DDBJ whole genome shotgun (WGS) entry which is preliminary data.</text>
</comment>
<sequence length="856" mass="96510">MWPLINNDWIILIVLGASVAVLSFAVDVAVSALNKARLNLYRTAAEANIFAGIASWVLPTVGMVILSMIISQKISPYAAGSGISEIKTILRGVVLKEYLTLKTLISKLIGLTIVLPSGLPIGKEGPFVHIGGIIATLWCKLFASVSHDDKNQNYYVEMVAAGCAVGVTCTFGSPIGGVLFSIEVTSVHFALRNYWRGFFSAVFSAIVFQLLGILTSNYATIYNFILFGRILFSEDLQSDGVFIEFTICASRIAGLRYFRLRLSRNRKLDNSKRQTILCGLFGALFVIWHKHVCIFITRKKFMKTMKEKCQYIYPLTVATLVSAITFPEAGGSVTKSLITSKNILDELFSNFTWSEAPENNYQLKVISQWSNENFSVYYALLFFILYTFIMSGICITLPVACGMFTPVLLIGAAFGRLFGELLVIYFPNVSSLKIVPGSYALVELNKILNTVYLGAAAFSGAATQTVSTAVIVFELTGQIVYMVPVLLGVALSIVIATYMYPSIYDVGIYLKRLPFLPNLLPTSSAVHKVCVRDFMLSDLKYLTLQSTYKEIKELLDSEKKIRTFPLVDNRESFVLIGTVERRDLDLMIEQRLCDEERRKVARHCKLKRKFNCLNTTEHFKTDTASFAKRDETDDGGKSVKILIDPDEGKFLHCDENFKSQIARKNTLRAKHFHRKKGFGVYHAAIKLLRGKRKHKVEFDCDLNSEEREQWEEERMSAVLNYKNLAIDYAPFQLVHTTTLFRAHAVFSLLSLQRAYITDRGRLVGIVNLENLREAVESARLFGGSPVSAETERDELQSVEKNVSVKSYWRQKKRRRRMNTTFNKAQLFVCPSRAISQETNFEKIQKDPPSSFFCELL</sequence>
<dbReference type="FunCoup" id="A0A0V1B812">
    <property type="interactions" value="61"/>
</dbReference>
<dbReference type="InterPro" id="IPR001807">
    <property type="entry name" value="ClC"/>
</dbReference>
<evidence type="ECO:0000256" key="7">
    <source>
        <dbReference type="ARBA" id="ARBA00023136"/>
    </source>
</evidence>
<dbReference type="Proteomes" id="UP000054776">
    <property type="component" value="Unassembled WGS sequence"/>
</dbReference>
<dbReference type="Pfam" id="PF00571">
    <property type="entry name" value="CBS"/>
    <property type="match status" value="1"/>
</dbReference>
<evidence type="ECO:0000259" key="11">
    <source>
        <dbReference type="PROSITE" id="PS51371"/>
    </source>
</evidence>
<dbReference type="InterPro" id="IPR014743">
    <property type="entry name" value="Cl-channel_core"/>
</dbReference>
<keyword evidence="13" id="KW-1185">Reference proteome</keyword>
<dbReference type="EMBL" id="JYDH01000087">
    <property type="protein sequence ID" value="KRY33113.1"/>
    <property type="molecule type" value="Genomic_DNA"/>
</dbReference>
<evidence type="ECO:0000256" key="2">
    <source>
        <dbReference type="ARBA" id="ARBA00022448"/>
    </source>
</evidence>
<dbReference type="GO" id="GO:0005247">
    <property type="term" value="F:voltage-gated chloride channel activity"/>
    <property type="evidence" value="ECO:0007669"/>
    <property type="project" value="TreeGrafter"/>
</dbReference>
<evidence type="ECO:0000256" key="3">
    <source>
        <dbReference type="ARBA" id="ARBA00022692"/>
    </source>
</evidence>
<keyword evidence="6 10" id="KW-0406">Ion transport</keyword>
<keyword evidence="8 10" id="KW-0868">Chloride</keyword>
<name>A0A0V1B812_TRISP</name>
<keyword evidence="7 10" id="KW-0472">Membrane</keyword>
<comment type="similarity">
    <text evidence="10">Belongs to the chloride channel (TC 2.A.49) family.</text>
</comment>
<dbReference type="SUPFAM" id="SSF81340">
    <property type="entry name" value="Clc chloride channel"/>
    <property type="match status" value="1"/>
</dbReference>
<feature type="domain" description="CBS" evidence="11">
    <location>
        <begin position="535"/>
        <end position="595"/>
    </location>
</feature>
<evidence type="ECO:0000256" key="4">
    <source>
        <dbReference type="ARBA" id="ARBA00022737"/>
    </source>
</evidence>
<protein>
    <recommendedName>
        <fullName evidence="10">Chloride channel protein</fullName>
    </recommendedName>
</protein>
<keyword evidence="3 10" id="KW-0812">Transmembrane</keyword>
<evidence type="ECO:0000313" key="13">
    <source>
        <dbReference type="Proteomes" id="UP000054776"/>
    </source>
</evidence>
<feature type="transmembrane region" description="Helical" evidence="10">
    <location>
        <begin position="158"/>
        <end position="182"/>
    </location>
</feature>
<dbReference type="Pfam" id="PF00654">
    <property type="entry name" value="Voltage_CLC"/>
    <property type="match status" value="2"/>
</dbReference>
<feature type="transmembrane region" description="Helical" evidence="10">
    <location>
        <begin position="376"/>
        <end position="400"/>
    </location>
</feature>